<keyword evidence="3" id="KW-1185">Reference proteome</keyword>
<dbReference type="EMBL" id="CP003537">
    <property type="protein sequence ID" value="AGH95831.1"/>
    <property type="molecule type" value="Genomic_DNA"/>
</dbReference>
<dbReference type="HOGENOM" id="CLU_632619_0_0_7"/>
<organism evidence="2 3">
    <name type="scientific">Pseudobdellovibrio exovorus JSS</name>
    <dbReference type="NCBI Taxonomy" id="1184267"/>
    <lineage>
        <taxon>Bacteria</taxon>
        <taxon>Pseudomonadati</taxon>
        <taxon>Bdellovibrionota</taxon>
        <taxon>Bdellovibrionia</taxon>
        <taxon>Bdellovibrionales</taxon>
        <taxon>Pseudobdellovibrionaceae</taxon>
        <taxon>Pseudobdellovibrio</taxon>
    </lineage>
</organism>
<dbReference type="KEGG" id="bex:A11Q_1615"/>
<evidence type="ECO:0008006" key="4">
    <source>
        <dbReference type="Google" id="ProtNLM"/>
    </source>
</evidence>
<dbReference type="AlphaFoldDB" id="M4VCR5"/>
<sequence>MGRFFFFTRMLMTLTVTLMASLALAQTLGPSTTEVKYSYRTSFQVPTDNDLQDAEELASFHASHIFGIFASKTMITNLIGSNSVIGGIGAPRSQMRIRILSESTDGRMTTITYSNTGKMILHKSAARRLLAQGSLTLPLPANPYEIYDKRCTDKHYDSISDYWYFYDPYRRGCDYLSRAPKANPVEVRLSEINYKKLDTTPRLPQLRGNNGNGDLFSIFIISGYYEDGSDKSDLGYENFDDIRRSFEERGFSVRSRRSATNKPINLYRKTIEITKPNGTKKSLEVEVQHLLVDTGIEARSKTFAKFFKEAVETADVIIYGGHSGLGANLDIPSLEEKAGKFTFNPAKKQIFFFDSCSSYSYYLEHFAAEKTKAKIDVVSYGLSSYFETGTAVLFVFLDYLFMPEDTDVEWMTILKDMEKPLEGDSYLLNVGGI</sequence>
<evidence type="ECO:0000313" key="2">
    <source>
        <dbReference type="EMBL" id="AGH95831.1"/>
    </source>
</evidence>
<accession>M4VCR5</accession>
<evidence type="ECO:0000256" key="1">
    <source>
        <dbReference type="SAM" id="SignalP"/>
    </source>
</evidence>
<dbReference type="Proteomes" id="UP000012040">
    <property type="component" value="Chromosome"/>
</dbReference>
<protein>
    <recommendedName>
        <fullName evidence="4">Gingipain domain-containing protein</fullName>
    </recommendedName>
</protein>
<dbReference type="PATRIC" id="fig|1184267.3.peg.1636"/>
<dbReference type="RefSeq" id="WP_015470321.1">
    <property type="nucleotide sequence ID" value="NC_020813.1"/>
</dbReference>
<feature type="chain" id="PRO_5004060153" description="Gingipain domain-containing protein" evidence="1">
    <location>
        <begin position="26"/>
        <end position="433"/>
    </location>
</feature>
<name>M4VCR5_9BACT</name>
<keyword evidence="1" id="KW-0732">Signal</keyword>
<evidence type="ECO:0000313" key="3">
    <source>
        <dbReference type="Proteomes" id="UP000012040"/>
    </source>
</evidence>
<reference evidence="2 3" key="1">
    <citation type="journal article" date="2013" name="ISME J.">
        <title>By their genes ye shall know them: genomic signatures of predatory bacteria.</title>
        <authorList>
            <person name="Pasternak Z."/>
            <person name="Pietrokovski S."/>
            <person name="Rotem O."/>
            <person name="Gophna U."/>
            <person name="Lurie-Weinberger M.N."/>
            <person name="Jurkevitch E."/>
        </authorList>
    </citation>
    <scope>NUCLEOTIDE SEQUENCE [LARGE SCALE GENOMIC DNA]</scope>
    <source>
        <strain evidence="2 3">JSS</strain>
    </source>
</reference>
<gene>
    <name evidence="2" type="ORF">A11Q_1615</name>
</gene>
<proteinExistence type="predicted"/>
<dbReference type="OrthoDB" id="5288683at2"/>
<feature type="signal peptide" evidence="1">
    <location>
        <begin position="1"/>
        <end position="25"/>
    </location>
</feature>